<dbReference type="PANTHER" id="PTHR31717">
    <property type="entry name" value="ZINC FINGER PROTEIN CONSTANS-LIKE 10"/>
    <property type="match status" value="1"/>
</dbReference>
<keyword evidence="1" id="KW-0862">Zinc</keyword>
<evidence type="ECO:0000313" key="5">
    <source>
        <dbReference type="Proteomes" id="UP001604336"/>
    </source>
</evidence>
<dbReference type="AlphaFoldDB" id="A0ABD1TL32"/>
<feature type="domain" description="B box-type" evidence="3">
    <location>
        <begin position="30"/>
        <end position="72"/>
    </location>
</feature>
<dbReference type="Proteomes" id="UP001604336">
    <property type="component" value="Unassembled WGS sequence"/>
</dbReference>
<evidence type="ECO:0000259" key="3">
    <source>
        <dbReference type="PROSITE" id="PS50119"/>
    </source>
</evidence>
<keyword evidence="2" id="KW-1133">Transmembrane helix</keyword>
<evidence type="ECO:0000313" key="4">
    <source>
        <dbReference type="EMBL" id="KAL2513437.1"/>
    </source>
</evidence>
<dbReference type="PANTHER" id="PTHR31717:SF131">
    <property type="entry name" value="ZINC FINGER PROTEIN CONSTANS-LIKE 9"/>
    <property type="match status" value="1"/>
</dbReference>
<name>A0ABD1TL32_9LAMI</name>
<reference evidence="5" key="1">
    <citation type="submission" date="2024-07" db="EMBL/GenBank/DDBJ databases">
        <title>Two chromosome-level genome assemblies of Korean endemic species Abeliophyllum distichum and Forsythia ovata (Oleaceae).</title>
        <authorList>
            <person name="Jang H."/>
        </authorList>
    </citation>
    <scope>NUCLEOTIDE SEQUENCE [LARGE SCALE GENOMIC DNA]</scope>
</reference>
<dbReference type="InterPro" id="IPR000315">
    <property type="entry name" value="Znf_B-box"/>
</dbReference>
<accession>A0ABD1TL32</accession>
<dbReference type="GO" id="GO:0008270">
    <property type="term" value="F:zinc ion binding"/>
    <property type="evidence" value="ECO:0007669"/>
    <property type="project" value="UniProtKB-KW"/>
</dbReference>
<keyword evidence="1" id="KW-0479">Metal-binding</keyword>
<sequence>MVYCRTHAAYLCLSCDRNVHSACALSRRHSRTLVCDQCNSQPAAVRCIEEEISLCQSCNWSSHAASASAVAINNSQSIVILYVLLQPSFLVFGILSSRLFKMQS</sequence>
<organism evidence="4 5">
    <name type="scientific">Abeliophyllum distichum</name>
    <dbReference type="NCBI Taxonomy" id="126358"/>
    <lineage>
        <taxon>Eukaryota</taxon>
        <taxon>Viridiplantae</taxon>
        <taxon>Streptophyta</taxon>
        <taxon>Embryophyta</taxon>
        <taxon>Tracheophyta</taxon>
        <taxon>Spermatophyta</taxon>
        <taxon>Magnoliopsida</taxon>
        <taxon>eudicotyledons</taxon>
        <taxon>Gunneridae</taxon>
        <taxon>Pentapetalae</taxon>
        <taxon>asterids</taxon>
        <taxon>lamiids</taxon>
        <taxon>Lamiales</taxon>
        <taxon>Oleaceae</taxon>
        <taxon>Forsythieae</taxon>
        <taxon>Abeliophyllum</taxon>
    </lineage>
</organism>
<proteinExistence type="predicted"/>
<evidence type="ECO:0000256" key="2">
    <source>
        <dbReference type="SAM" id="Phobius"/>
    </source>
</evidence>
<evidence type="ECO:0000256" key="1">
    <source>
        <dbReference type="PROSITE-ProRule" id="PRU00024"/>
    </source>
</evidence>
<protein>
    <submittedName>
        <fullName evidence="4">Zinc finger protein CONSTANS-LIKE 10</fullName>
    </submittedName>
</protein>
<feature type="transmembrane region" description="Helical" evidence="2">
    <location>
        <begin position="79"/>
        <end position="100"/>
    </location>
</feature>
<dbReference type="PROSITE" id="PS50119">
    <property type="entry name" value="ZF_BBOX"/>
    <property type="match status" value="1"/>
</dbReference>
<keyword evidence="1" id="KW-0863">Zinc-finger</keyword>
<keyword evidence="2" id="KW-0472">Membrane</keyword>
<dbReference type="EMBL" id="JBFOLK010000005">
    <property type="protein sequence ID" value="KAL2513437.1"/>
    <property type="molecule type" value="Genomic_DNA"/>
</dbReference>
<gene>
    <name evidence="4" type="ORF">Adt_19037</name>
</gene>
<keyword evidence="2" id="KW-0812">Transmembrane</keyword>
<comment type="caution">
    <text evidence="4">The sequence shown here is derived from an EMBL/GenBank/DDBJ whole genome shotgun (WGS) entry which is preliminary data.</text>
</comment>
<keyword evidence="5" id="KW-1185">Reference proteome</keyword>
<dbReference type="Pfam" id="PF22586">
    <property type="entry name" value="ANCHR-like_BBOX"/>
    <property type="match status" value="1"/>
</dbReference>